<dbReference type="AlphaFoldDB" id="A0ABD3FNZ0"/>
<accession>A0ABD3FNZ0</accession>
<gene>
    <name evidence="1" type="ORF">V7S43_006897</name>
</gene>
<sequence>MITKIQTKNLTVGLAVRIYTGGTFGETELKDELELFDRMFDTSESDNRLNVLIVCSTNYSAGLKTEFEATDVEGQKIVSNSAGHSIDGFHNIHEIILLNLSTPEQRAKFFAIQDEAHQKALENIIEKAQVQVDNKK</sequence>
<dbReference type="Proteomes" id="UP001632037">
    <property type="component" value="Unassembled WGS sequence"/>
</dbReference>
<keyword evidence="2" id="KW-1185">Reference proteome</keyword>
<comment type="caution">
    <text evidence="1">The sequence shown here is derived from an EMBL/GenBank/DDBJ whole genome shotgun (WGS) entry which is preliminary data.</text>
</comment>
<proteinExistence type="predicted"/>
<dbReference type="EMBL" id="JBIMZQ010000012">
    <property type="protein sequence ID" value="KAL3668026.1"/>
    <property type="molecule type" value="Genomic_DNA"/>
</dbReference>
<protein>
    <submittedName>
        <fullName evidence="1">Uncharacterized protein</fullName>
    </submittedName>
</protein>
<name>A0ABD3FNZ0_9STRA</name>
<organism evidence="1 2">
    <name type="scientific">Phytophthora oleae</name>
    <dbReference type="NCBI Taxonomy" id="2107226"/>
    <lineage>
        <taxon>Eukaryota</taxon>
        <taxon>Sar</taxon>
        <taxon>Stramenopiles</taxon>
        <taxon>Oomycota</taxon>
        <taxon>Peronosporomycetes</taxon>
        <taxon>Peronosporales</taxon>
        <taxon>Peronosporaceae</taxon>
        <taxon>Phytophthora</taxon>
    </lineage>
</organism>
<reference evidence="1 2" key="1">
    <citation type="submission" date="2024-09" db="EMBL/GenBank/DDBJ databases">
        <title>Genome sequencing and assembly of Phytophthora oleae, isolate VK10A, causative agent of rot of olive drupes.</title>
        <authorList>
            <person name="Conti Taguali S."/>
            <person name="Riolo M."/>
            <person name="La Spada F."/>
            <person name="Cacciola S.O."/>
            <person name="Dionisio G."/>
        </authorList>
    </citation>
    <scope>NUCLEOTIDE SEQUENCE [LARGE SCALE GENOMIC DNA]</scope>
    <source>
        <strain evidence="1 2">VK10A</strain>
    </source>
</reference>
<evidence type="ECO:0000313" key="1">
    <source>
        <dbReference type="EMBL" id="KAL3668026.1"/>
    </source>
</evidence>
<evidence type="ECO:0000313" key="2">
    <source>
        <dbReference type="Proteomes" id="UP001632037"/>
    </source>
</evidence>